<gene>
    <name evidence="2" type="ORF">DPMN_045084</name>
</gene>
<dbReference type="AlphaFoldDB" id="A0A9D4D4E1"/>
<sequence>MVGRLRLYQRIIVVRRLPGLIESDDRQSTACCSTYCRATAVHPLHHDCSSLDALSAPKTRAKRLTDNIRRYQDHLDTCRTIPDSLRRFQMVYHTSWTPAESLRRCQYHLGTCRRHPDILRRCQKDVRTGEAPAGDSQTVYDGAKTVCASAGESRLCQTVSQTSVAPARDSQTVGDDAKTVLVPARDSQTVPDGLPDRRGTGRRLPVSP</sequence>
<accession>A0A9D4D4E1</accession>
<reference evidence="2" key="1">
    <citation type="journal article" date="2019" name="bioRxiv">
        <title>The Genome of the Zebra Mussel, Dreissena polymorpha: A Resource for Invasive Species Research.</title>
        <authorList>
            <person name="McCartney M.A."/>
            <person name="Auch B."/>
            <person name="Kono T."/>
            <person name="Mallez S."/>
            <person name="Zhang Y."/>
            <person name="Obille A."/>
            <person name="Becker A."/>
            <person name="Abrahante J.E."/>
            <person name="Garbe J."/>
            <person name="Badalamenti J.P."/>
            <person name="Herman A."/>
            <person name="Mangelson H."/>
            <person name="Liachko I."/>
            <person name="Sullivan S."/>
            <person name="Sone E.D."/>
            <person name="Koren S."/>
            <person name="Silverstein K.A.T."/>
            <person name="Beckman K.B."/>
            <person name="Gohl D.M."/>
        </authorList>
    </citation>
    <scope>NUCLEOTIDE SEQUENCE</scope>
    <source>
        <strain evidence="2">Duluth1</strain>
        <tissue evidence="2">Whole animal</tissue>
    </source>
</reference>
<reference evidence="2" key="2">
    <citation type="submission" date="2020-11" db="EMBL/GenBank/DDBJ databases">
        <authorList>
            <person name="McCartney M.A."/>
            <person name="Auch B."/>
            <person name="Kono T."/>
            <person name="Mallez S."/>
            <person name="Becker A."/>
            <person name="Gohl D.M."/>
            <person name="Silverstein K.A.T."/>
            <person name="Koren S."/>
            <person name="Bechman K.B."/>
            <person name="Herman A."/>
            <person name="Abrahante J.E."/>
            <person name="Garbe J."/>
        </authorList>
    </citation>
    <scope>NUCLEOTIDE SEQUENCE</scope>
    <source>
        <strain evidence="2">Duluth1</strain>
        <tissue evidence="2">Whole animal</tissue>
    </source>
</reference>
<evidence type="ECO:0000256" key="1">
    <source>
        <dbReference type="SAM" id="MobiDB-lite"/>
    </source>
</evidence>
<organism evidence="2 3">
    <name type="scientific">Dreissena polymorpha</name>
    <name type="common">Zebra mussel</name>
    <name type="synonym">Mytilus polymorpha</name>
    <dbReference type="NCBI Taxonomy" id="45954"/>
    <lineage>
        <taxon>Eukaryota</taxon>
        <taxon>Metazoa</taxon>
        <taxon>Spiralia</taxon>
        <taxon>Lophotrochozoa</taxon>
        <taxon>Mollusca</taxon>
        <taxon>Bivalvia</taxon>
        <taxon>Autobranchia</taxon>
        <taxon>Heteroconchia</taxon>
        <taxon>Euheterodonta</taxon>
        <taxon>Imparidentia</taxon>
        <taxon>Neoheterodontei</taxon>
        <taxon>Myida</taxon>
        <taxon>Dreissenoidea</taxon>
        <taxon>Dreissenidae</taxon>
        <taxon>Dreissena</taxon>
    </lineage>
</organism>
<comment type="caution">
    <text evidence="2">The sequence shown here is derived from an EMBL/GenBank/DDBJ whole genome shotgun (WGS) entry which is preliminary data.</text>
</comment>
<feature type="region of interest" description="Disordered" evidence="1">
    <location>
        <begin position="185"/>
        <end position="208"/>
    </location>
</feature>
<evidence type="ECO:0000313" key="2">
    <source>
        <dbReference type="EMBL" id="KAH3738450.1"/>
    </source>
</evidence>
<keyword evidence="3" id="KW-1185">Reference proteome</keyword>
<proteinExistence type="predicted"/>
<dbReference type="EMBL" id="JAIWYP010000011">
    <property type="protein sequence ID" value="KAH3738450.1"/>
    <property type="molecule type" value="Genomic_DNA"/>
</dbReference>
<protein>
    <submittedName>
        <fullName evidence="2">Uncharacterized protein</fullName>
    </submittedName>
</protein>
<evidence type="ECO:0000313" key="3">
    <source>
        <dbReference type="Proteomes" id="UP000828390"/>
    </source>
</evidence>
<dbReference type="Proteomes" id="UP000828390">
    <property type="component" value="Unassembled WGS sequence"/>
</dbReference>
<name>A0A9D4D4E1_DREPO</name>